<dbReference type="PATRIC" id="fig|1144316.3.peg.3564"/>
<accession>J2K667</accession>
<dbReference type="Pfam" id="PF25954">
    <property type="entry name" value="Beta-barrel_RND_2"/>
    <property type="match status" value="1"/>
</dbReference>
<dbReference type="Gene3D" id="2.40.50.100">
    <property type="match status" value="1"/>
</dbReference>
<dbReference type="Pfam" id="PF25967">
    <property type="entry name" value="RND-MFP_C"/>
    <property type="match status" value="1"/>
</dbReference>
<dbReference type="Gene3D" id="2.40.30.170">
    <property type="match status" value="1"/>
</dbReference>
<dbReference type="Gene3D" id="2.40.420.20">
    <property type="match status" value="1"/>
</dbReference>
<dbReference type="PROSITE" id="PS51257">
    <property type="entry name" value="PROKAR_LIPOPROTEIN"/>
    <property type="match status" value="1"/>
</dbReference>
<dbReference type="NCBIfam" id="TIGR01730">
    <property type="entry name" value="RND_mfp"/>
    <property type="match status" value="1"/>
</dbReference>
<reference evidence="5 6" key="1">
    <citation type="journal article" date="2012" name="J. Bacteriol.">
        <title>Twenty-one genome sequences from Pseudomonas species and 19 genome sequences from diverse bacteria isolated from the rhizosphere and endosphere of Populus deltoides.</title>
        <authorList>
            <person name="Brown S.D."/>
            <person name="Utturkar S.M."/>
            <person name="Klingeman D.M."/>
            <person name="Johnson C.M."/>
            <person name="Martin S.L."/>
            <person name="Land M.L."/>
            <person name="Lu T.Y."/>
            <person name="Schadt C.W."/>
            <person name="Doktycz M.J."/>
            <person name="Pelletier D.A."/>
        </authorList>
    </citation>
    <scope>NUCLEOTIDE SEQUENCE [LARGE SCALE GENOMIC DNA]</scope>
    <source>
        <strain evidence="5 6">CF314</strain>
    </source>
</reference>
<feature type="domain" description="CusB-like beta-barrel" evidence="2">
    <location>
        <begin position="194"/>
        <end position="268"/>
    </location>
</feature>
<gene>
    <name evidence="5" type="ORF">PMI13_03544</name>
</gene>
<dbReference type="OrthoDB" id="9806939at2"/>
<evidence type="ECO:0000259" key="3">
    <source>
        <dbReference type="Pfam" id="PF25967"/>
    </source>
</evidence>
<evidence type="ECO:0000313" key="5">
    <source>
        <dbReference type="EMBL" id="EJL68718.1"/>
    </source>
</evidence>
<dbReference type="Pfam" id="PF25973">
    <property type="entry name" value="BSH_CzcB"/>
    <property type="match status" value="1"/>
</dbReference>
<feature type="domain" description="CzcB-like barrel-sandwich hybrid" evidence="4">
    <location>
        <begin position="67"/>
        <end position="188"/>
    </location>
</feature>
<dbReference type="InterPro" id="IPR058627">
    <property type="entry name" value="MdtA-like_C"/>
</dbReference>
<dbReference type="InterPro" id="IPR058792">
    <property type="entry name" value="Beta-barrel_RND_2"/>
</dbReference>
<dbReference type="PANTHER" id="PTHR30469">
    <property type="entry name" value="MULTIDRUG RESISTANCE PROTEIN MDTA"/>
    <property type="match status" value="1"/>
</dbReference>
<dbReference type="SUPFAM" id="SSF111369">
    <property type="entry name" value="HlyD-like secretion proteins"/>
    <property type="match status" value="1"/>
</dbReference>
<dbReference type="InterPro" id="IPR006143">
    <property type="entry name" value="RND_pump_MFP"/>
</dbReference>
<comment type="caution">
    <text evidence="5">The sequence shown here is derived from an EMBL/GenBank/DDBJ whole genome shotgun (WGS) entry which is preliminary data.</text>
</comment>
<proteinExistence type="inferred from homology"/>
<evidence type="ECO:0000259" key="2">
    <source>
        <dbReference type="Pfam" id="PF25954"/>
    </source>
</evidence>
<dbReference type="RefSeq" id="WP_007846119.1">
    <property type="nucleotide sequence ID" value="NZ_AKJY01000088.1"/>
</dbReference>
<dbReference type="GO" id="GO:0015562">
    <property type="term" value="F:efflux transmembrane transporter activity"/>
    <property type="evidence" value="ECO:0007669"/>
    <property type="project" value="TreeGrafter"/>
</dbReference>
<name>J2K667_9FLAO</name>
<dbReference type="GO" id="GO:1990281">
    <property type="term" value="C:efflux pump complex"/>
    <property type="evidence" value="ECO:0007669"/>
    <property type="project" value="TreeGrafter"/>
</dbReference>
<dbReference type="EMBL" id="AKJY01000088">
    <property type="protein sequence ID" value="EJL68718.1"/>
    <property type="molecule type" value="Genomic_DNA"/>
</dbReference>
<organism evidence="5 6">
    <name type="scientific">Chryseobacterium populi</name>
    <dbReference type="NCBI Taxonomy" id="1144316"/>
    <lineage>
        <taxon>Bacteria</taxon>
        <taxon>Pseudomonadati</taxon>
        <taxon>Bacteroidota</taxon>
        <taxon>Flavobacteriia</taxon>
        <taxon>Flavobacteriales</taxon>
        <taxon>Weeksellaceae</taxon>
        <taxon>Chryseobacterium group</taxon>
        <taxon>Chryseobacterium</taxon>
    </lineage>
</organism>
<comment type="similarity">
    <text evidence="1">Belongs to the membrane fusion protein (MFP) (TC 8.A.1) family.</text>
</comment>
<evidence type="ECO:0000256" key="1">
    <source>
        <dbReference type="ARBA" id="ARBA00009477"/>
    </source>
</evidence>
<dbReference type="AlphaFoldDB" id="J2K667"/>
<protein>
    <submittedName>
        <fullName evidence="5">RND family efflux transporter, MFP subunit</fullName>
    </submittedName>
</protein>
<dbReference type="Proteomes" id="UP000007509">
    <property type="component" value="Unassembled WGS sequence"/>
</dbReference>
<evidence type="ECO:0000259" key="4">
    <source>
        <dbReference type="Pfam" id="PF25973"/>
    </source>
</evidence>
<sequence>MVINLRSISLSMFSVLMLYSCEGKDTKKAEKKAPSQKVSVQAIQLTDQTQNLTYSGSIEADNSVSIGFNVPGRVVSVNVQEGQRISRGQLLAVIEQNTYSNALAVANAGLEQAQDNFKRLDQLYKKQSLPERDYIAAKTSLAQAKANRESAVKNLQDTRLFASFSGIVSQKLSEAGGYAAPGVPIFNIVKIDNVYATASVTENEISTLRVGTPVEITIPSLNKKLNGHITIINPQADNLSKTYMVKVRLSNPGGQLMPGMIADLNISTGKSVPSVIIPAQAVIRDPDNVSYVYLAKSNNTAFKKRVEITGTAGSSEVIISNGLKQGDRLIVEGQTKLSDGSKISY</sequence>
<dbReference type="Gene3D" id="1.10.287.470">
    <property type="entry name" value="Helix hairpin bin"/>
    <property type="match status" value="1"/>
</dbReference>
<evidence type="ECO:0000313" key="6">
    <source>
        <dbReference type="Proteomes" id="UP000007509"/>
    </source>
</evidence>
<keyword evidence="6" id="KW-1185">Reference proteome</keyword>
<dbReference type="InterPro" id="IPR058647">
    <property type="entry name" value="BSH_CzcB-like"/>
</dbReference>
<feature type="domain" description="Multidrug resistance protein MdtA-like C-terminal permuted SH3" evidence="3">
    <location>
        <begin position="275"/>
        <end position="334"/>
    </location>
</feature>
<dbReference type="PANTHER" id="PTHR30469:SF15">
    <property type="entry name" value="HLYD FAMILY OF SECRETION PROTEINS"/>
    <property type="match status" value="1"/>
</dbReference>